<dbReference type="GO" id="GO:0004177">
    <property type="term" value="F:aminopeptidase activity"/>
    <property type="evidence" value="ECO:0007669"/>
    <property type="project" value="UniProtKB-KW"/>
</dbReference>
<keyword evidence="11" id="KW-1185">Reference proteome</keyword>
<dbReference type="SUPFAM" id="SSF144052">
    <property type="entry name" value="Thermophilic metalloprotease-like"/>
    <property type="match status" value="1"/>
</dbReference>
<evidence type="ECO:0000256" key="2">
    <source>
        <dbReference type="ARBA" id="ARBA00001946"/>
    </source>
</evidence>
<comment type="similarity">
    <text evidence="4">Belongs to the peptidase M29 family.</text>
</comment>
<comment type="cofactor">
    <cofactor evidence="1">
        <name>Co(2+)</name>
        <dbReference type="ChEBI" id="CHEBI:48828"/>
    </cofactor>
</comment>
<evidence type="ECO:0000256" key="6">
    <source>
        <dbReference type="ARBA" id="ARBA00022670"/>
    </source>
</evidence>
<dbReference type="Proteomes" id="UP001164718">
    <property type="component" value="Chromosome"/>
</dbReference>
<dbReference type="GO" id="GO:0008237">
    <property type="term" value="F:metallopeptidase activity"/>
    <property type="evidence" value="ECO:0007669"/>
    <property type="project" value="UniProtKB-KW"/>
</dbReference>
<evidence type="ECO:0000256" key="4">
    <source>
        <dbReference type="ARBA" id="ARBA00008236"/>
    </source>
</evidence>
<proteinExistence type="inferred from homology"/>
<dbReference type="PANTHER" id="PTHR34448:SF3">
    <property type="entry name" value="AMINOPEPTIDASE AMPS"/>
    <property type="match status" value="1"/>
</dbReference>
<evidence type="ECO:0000313" key="11">
    <source>
        <dbReference type="Proteomes" id="UP001164718"/>
    </source>
</evidence>
<dbReference type="Gene3D" id="3.40.1830.10">
    <property type="entry name" value="Thermophilic metalloprotease (M29)"/>
    <property type="match status" value="1"/>
</dbReference>
<dbReference type="GO" id="GO:0046872">
    <property type="term" value="F:metal ion binding"/>
    <property type="evidence" value="ECO:0007669"/>
    <property type="project" value="UniProtKB-KW"/>
</dbReference>
<dbReference type="PRINTS" id="PR00919">
    <property type="entry name" value="THERMOPTASE"/>
</dbReference>
<evidence type="ECO:0000256" key="9">
    <source>
        <dbReference type="ARBA" id="ARBA00023049"/>
    </source>
</evidence>
<gene>
    <name evidence="10" type="ORF">OE104_10985</name>
</gene>
<keyword evidence="7" id="KW-0479">Metal-binding</keyword>
<name>A0A9E8LT39_9BACI</name>
<evidence type="ECO:0000256" key="8">
    <source>
        <dbReference type="ARBA" id="ARBA00022801"/>
    </source>
</evidence>
<evidence type="ECO:0000256" key="3">
    <source>
        <dbReference type="ARBA" id="ARBA00001947"/>
    </source>
</evidence>
<dbReference type="InterPro" id="IPR035097">
    <property type="entry name" value="M29_N-terminal"/>
</dbReference>
<dbReference type="EMBL" id="CP106878">
    <property type="protein sequence ID" value="WAA09109.1"/>
    <property type="molecule type" value="Genomic_DNA"/>
</dbReference>
<reference evidence="10" key="1">
    <citation type="submission" date="2022-09" db="EMBL/GenBank/DDBJ databases">
        <title>Complete Genomes of Fervidibacillus albus and Fervidibacillus halotolerans isolated from tidal flat sediments.</title>
        <authorList>
            <person name="Kwon K.K."/>
            <person name="Yang S.-H."/>
            <person name="Park M.J."/>
            <person name="Oh H.-M."/>
        </authorList>
    </citation>
    <scope>NUCLEOTIDE SEQUENCE</scope>
    <source>
        <strain evidence="10">MEBiC13591</strain>
    </source>
</reference>
<keyword evidence="9" id="KW-0482">Metalloprotease</keyword>
<dbReference type="RefSeq" id="WP_275416894.1">
    <property type="nucleotide sequence ID" value="NZ_CP106878.1"/>
</dbReference>
<dbReference type="PANTHER" id="PTHR34448">
    <property type="entry name" value="AMINOPEPTIDASE"/>
    <property type="match status" value="1"/>
</dbReference>
<comment type="cofactor">
    <cofactor evidence="3">
        <name>Zn(2+)</name>
        <dbReference type="ChEBI" id="CHEBI:29105"/>
    </cofactor>
</comment>
<evidence type="ECO:0000313" key="10">
    <source>
        <dbReference type="EMBL" id="WAA09109.1"/>
    </source>
</evidence>
<keyword evidence="5 10" id="KW-0031">Aminopeptidase</keyword>
<dbReference type="GO" id="GO:0006508">
    <property type="term" value="P:proteolysis"/>
    <property type="evidence" value="ECO:0007669"/>
    <property type="project" value="UniProtKB-KW"/>
</dbReference>
<dbReference type="KEGG" id="faf:OE104_10985"/>
<protein>
    <submittedName>
        <fullName evidence="10">Aminopeptidase</fullName>
    </submittedName>
</protein>
<keyword evidence="6" id="KW-0645">Protease</keyword>
<comment type="cofactor">
    <cofactor evidence="2">
        <name>Mg(2+)</name>
        <dbReference type="ChEBI" id="CHEBI:18420"/>
    </cofactor>
</comment>
<keyword evidence="8" id="KW-0378">Hydrolase</keyword>
<dbReference type="InterPro" id="IPR000787">
    <property type="entry name" value="Peptidase_M29"/>
</dbReference>
<dbReference type="AlphaFoldDB" id="A0A9E8LT39"/>
<dbReference type="InterPro" id="IPR052170">
    <property type="entry name" value="M29_Exopeptidase"/>
</dbReference>
<evidence type="ECO:0000256" key="7">
    <source>
        <dbReference type="ARBA" id="ARBA00022723"/>
    </source>
</evidence>
<sequence length="411" mass="46322">MQQENLRKYAKLAIQVGVNIQKGQALIINCPIEGAEFAHLLVEEAYNAGAEDVRVEWNDEVLTRMRFDREPMRVLENFPEWRVQMLNSHVEKGGAVLSVYSPNPELLKGVDPKRVAAANIAAGQALKNYRSYMMNDRVQWSLVSIPTKTWAAKIFPDCSEDEAVEKLWEQIFHITRVDTDDPIETWKKHNANLRKAQNILNEKQYKKLVYRAPGTNLEIELPDHHIWSGGSSIAETKAEFNPNIPTEEVYTAPHRDGVNGTVTNTKPLNYNGNLIDHFSLTFKDGVVVDFQAEEGYETLKHLLETDEGSKRLGEVALVPHNSPISESGLIFYNTLYDENASCHLALGEAYPTTVEGCANLSEEELKERGLNVSITHEDFMIGSAELDIDGITKDGKVEPIMRKGNWALDME</sequence>
<accession>A0A9E8LT39</accession>
<evidence type="ECO:0000256" key="5">
    <source>
        <dbReference type="ARBA" id="ARBA00022438"/>
    </source>
</evidence>
<evidence type="ECO:0000256" key="1">
    <source>
        <dbReference type="ARBA" id="ARBA00001941"/>
    </source>
</evidence>
<dbReference type="Pfam" id="PF02073">
    <property type="entry name" value="Peptidase_M29"/>
    <property type="match status" value="1"/>
</dbReference>
<organism evidence="10 11">
    <name type="scientific">Fervidibacillus albus</name>
    <dbReference type="NCBI Taxonomy" id="2980026"/>
    <lineage>
        <taxon>Bacteria</taxon>
        <taxon>Bacillati</taxon>
        <taxon>Bacillota</taxon>
        <taxon>Bacilli</taxon>
        <taxon>Bacillales</taxon>
        <taxon>Bacillaceae</taxon>
        <taxon>Fervidibacillus</taxon>
    </lineage>
</organism>